<dbReference type="InterPro" id="IPR027417">
    <property type="entry name" value="P-loop_NTPase"/>
</dbReference>
<evidence type="ECO:0000256" key="4">
    <source>
        <dbReference type="ARBA" id="ARBA00022840"/>
    </source>
</evidence>
<evidence type="ECO:0000256" key="2">
    <source>
        <dbReference type="ARBA" id="ARBA00008897"/>
    </source>
</evidence>
<evidence type="ECO:0000259" key="13">
    <source>
        <dbReference type="PROSITE" id="PS50162"/>
    </source>
</evidence>
<dbReference type="PANTHER" id="PTHR22942">
    <property type="entry name" value="RECA/RAD51/RADA DNA STRAND-PAIRING FAMILY MEMBER"/>
    <property type="match status" value="1"/>
</dbReference>
<evidence type="ECO:0000256" key="6">
    <source>
        <dbReference type="ARBA" id="ARBA00023242"/>
    </source>
</evidence>
<comment type="subunit">
    <text evidence="10">Double stacked ring-shaped homooctamer. Interacts with BRCA2. Interacts with the MND1-PSMC3IP heterodimer. Interacts with RAD51AP1; the interaction is direct and stimulates DMC1-mediated homologous recombination.</text>
</comment>
<dbReference type="NCBIfam" id="TIGR02238">
    <property type="entry name" value="recomb_DMC1"/>
    <property type="match status" value="1"/>
</dbReference>
<reference evidence="15 16" key="1">
    <citation type="submission" date="2024-04" db="EMBL/GenBank/DDBJ databases">
        <authorList>
            <consortium name="Genoscope - CEA"/>
            <person name="William W."/>
        </authorList>
    </citation>
    <scope>NUCLEOTIDE SEQUENCE [LARGE SCALE GENOMIC DNA]</scope>
</reference>
<dbReference type="GO" id="GO:0003690">
    <property type="term" value="F:double-stranded DNA binding"/>
    <property type="evidence" value="ECO:0007669"/>
    <property type="project" value="TreeGrafter"/>
</dbReference>
<dbReference type="Gene3D" id="3.40.50.300">
    <property type="entry name" value="P-loop containing nucleotide triphosphate hydrolases"/>
    <property type="match status" value="1"/>
</dbReference>
<dbReference type="InterPro" id="IPR010995">
    <property type="entry name" value="DNA_repair_Rad51/TF_NusA_a-hlx"/>
</dbReference>
<evidence type="ECO:0000256" key="1">
    <source>
        <dbReference type="ARBA" id="ARBA00004123"/>
    </source>
</evidence>
<keyword evidence="3 12" id="KW-0547">Nucleotide-binding</keyword>
<keyword evidence="6" id="KW-0539">Nucleus</keyword>
<protein>
    <recommendedName>
        <fullName evidence="11">Meiotic recombination protein DMC1/LIM15 homolog</fullName>
    </recommendedName>
</protein>
<dbReference type="SUPFAM" id="SSF52540">
    <property type="entry name" value="P-loop containing nucleoside triphosphate hydrolases"/>
    <property type="match status" value="1"/>
</dbReference>
<evidence type="ECO:0000256" key="11">
    <source>
        <dbReference type="ARBA" id="ARBA00071838"/>
    </source>
</evidence>
<dbReference type="GO" id="GO:0070192">
    <property type="term" value="P:chromosome organization involved in meiotic cell cycle"/>
    <property type="evidence" value="ECO:0007669"/>
    <property type="project" value="TreeGrafter"/>
</dbReference>
<organism evidence="15 16">
    <name type="scientific">Lymnaea stagnalis</name>
    <name type="common">Great pond snail</name>
    <name type="synonym">Helix stagnalis</name>
    <dbReference type="NCBI Taxonomy" id="6523"/>
    <lineage>
        <taxon>Eukaryota</taxon>
        <taxon>Metazoa</taxon>
        <taxon>Spiralia</taxon>
        <taxon>Lophotrochozoa</taxon>
        <taxon>Mollusca</taxon>
        <taxon>Gastropoda</taxon>
        <taxon>Heterobranchia</taxon>
        <taxon>Euthyneura</taxon>
        <taxon>Panpulmonata</taxon>
        <taxon>Hygrophila</taxon>
        <taxon>Lymnaeoidea</taxon>
        <taxon>Lymnaeidae</taxon>
        <taxon>Lymnaea</taxon>
    </lineage>
</organism>
<comment type="function">
    <text evidence="9">Participates in meiotic recombination, specifically in homologous strand assimilation, which is required for the resolution of meiotic double-strand breaks.</text>
</comment>
<keyword evidence="5" id="KW-0238">DNA-binding</keyword>
<evidence type="ECO:0000256" key="3">
    <source>
        <dbReference type="ARBA" id="ARBA00022741"/>
    </source>
</evidence>
<dbReference type="FunFam" id="1.10.150.20:FF:000032">
    <property type="entry name" value="meiotic recombination protein DMC1/LIM15 homolog"/>
    <property type="match status" value="1"/>
</dbReference>
<dbReference type="GO" id="GO:0140664">
    <property type="term" value="F:ATP-dependent DNA damage sensor activity"/>
    <property type="evidence" value="ECO:0007669"/>
    <property type="project" value="InterPro"/>
</dbReference>
<evidence type="ECO:0000256" key="9">
    <source>
        <dbReference type="ARBA" id="ARBA00056818"/>
    </source>
</evidence>
<dbReference type="FunFam" id="3.40.50.300:FF:000239">
    <property type="entry name" value="Meiotic recombination protein DMC1"/>
    <property type="match status" value="1"/>
</dbReference>
<dbReference type="GO" id="GO:0000730">
    <property type="term" value="P:DNA recombinase assembly"/>
    <property type="evidence" value="ECO:0007669"/>
    <property type="project" value="TreeGrafter"/>
</dbReference>
<sequence length="340" mass="37723">MEDEVISEKTADDEDEDSFFQDIDILQNHGINMADIKKLKQAGICTVKGIQMNTRKKLCTIKGISEAKMEKIKEAAAKLCGESAFLTALEYAIKRKQVFKVSTGSQELDKLLGGGIESMAITEAFGEFRTGKTQLSHTLCVTTQIPGAKGYCGGKVVFIDTENTFRPDRLRDIADRFNVDQSAVLDNVLYARAYTSEHQYELLDFVAAKFYEEPGVFKMLIVDSIMALFRVDFSGRGELADRQQKLAQLLSRLQKISEEYNVACFVTNQMTADPGATMSFQADPKKPIGGHILAHASTVRIMFRKGRAENRIAKIYDSPDLPENEATFAIGPGGIMDAKE</sequence>
<dbReference type="InterPro" id="IPR020587">
    <property type="entry name" value="RecA_monomer-monomer_interface"/>
</dbReference>
<evidence type="ECO:0000256" key="7">
    <source>
        <dbReference type="ARBA" id="ARBA00023254"/>
    </source>
</evidence>
<keyword evidence="8" id="KW-0131">Cell cycle</keyword>
<dbReference type="InterPro" id="IPR016467">
    <property type="entry name" value="DNA_recomb/repair_RecA-like"/>
</dbReference>
<dbReference type="GO" id="GO:0006312">
    <property type="term" value="P:mitotic recombination"/>
    <property type="evidence" value="ECO:0007669"/>
    <property type="project" value="TreeGrafter"/>
</dbReference>
<dbReference type="Pfam" id="PF14520">
    <property type="entry name" value="HHH_5"/>
    <property type="match status" value="1"/>
</dbReference>
<dbReference type="GO" id="GO:0007131">
    <property type="term" value="P:reciprocal meiotic recombination"/>
    <property type="evidence" value="ECO:0007669"/>
    <property type="project" value="InterPro"/>
</dbReference>
<keyword evidence="7" id="KW-0469">Meiosis</keyword>
<dbReference type="CDD" id="cd19514">
    <property type="entry name" value="DMC1"/>
    <property type="match status" value="1"/>
</dbReference>
<dbReference type="SUPFAM" id="SSF47794">
    <property type="entry name" value="Rad51 N-terminal domain-like"/>
    <property type="match status" value="1"/>
</dbReference>
<dbReference type="AlphaFoldDB" id="A0AAV2H067"/>
<dbReference type="Pfam" id="PF08423">
    <property type="entry name" value="Rad51"/>
    <property type="match status" value="1"/>
</dbReference>
<dbReference type="GO" id="GO:0000794">
    <property type="term" value="C:condensed nuclear chromosome"/>
    <property type="evidence" value="ECO:0007669"/>
    <property type="project" value="TreeGrafter"/>
</dbReference>
<evidence type="ECO:0000256" key="10">
    <source>
        <dbReference type="ARBA" id="ARBA00064395"/>
    </source>
</evidence>
<comment type="caution">
    <text evidence="15">The sequence shown here is derived from an EMBL/GenBank/DDBJ whole genome shotgun (WGS) entry which is preliminary data.</text>
</comment>
<proteinExistence type="inferred from homology"/>
<evidence type="ECO:0000259" key="14">
    <source>
        <dbReference type="PROSITE" id="PS50163"/>
    </source>
</evidence>
<comment type="subcellular location">
    <subcellularLocation>
        <location evidence="1">Nucleus</location>
    </subcellularLocation>
</comment>
<gene>
    <name evidence="15" type="ORF">GSLYS_00001226001</name>
</gene>
<dbReference type="NCBIfam" id="NF003301">
    <property type="entry name" value="PRK04301.1"/>
    <property type="match status" value="1"/>
</dbReference>
<dbReference type="Proteomes" id="UP001497497">
    <property type="component" value="Unassembled WGS sequence"/>
</dbReference>
<dbReference type="InterPro" id="IPR003593">
    <property type="entry name" value="AAA+_ATPase"/>
</dbReference>
<feature type="domain" description="RecA family profile 1" evidence="13">
    <location>
        <begin position="97"/>
        <end position="270"/>
    </location>
</feature>
<dbReference type="GO" id="GO:0005524">
    <property type="term" value="F:ATP binding"/>
    <property type="evidence" value="ECO:0007669"/>
    <property type="project" value="UniProtKB-KW"/>
</dbReference>
<keyword evidence="16" id="KW-1185">Reference proteome</keyword>
<evidence type="ECO:0000256" key="8">
    <source>
        <dbReference type="ARBA" id="ARBA00023306"/>
    </source>
</evidence>
<dbReference type="GO" id="GO:0042148">
    <property type="term" value="P:DNA strand invasion"/>
    <property type="evidence" value="ECO:0007669"/>
    <property type="project" value="TreeGrafter"/>
</dbReference>
<dbReference type="PROSITE" id="PS50163">
    <property type="entry name" value="RECA_3"/>
    <property type="match status" value="1"/>
</dbReference>
<dbReference type="EMBL" id="CAXITT010000011">
    <property type="protein sequence ID" value="CAL1527049.1"/>
    <property type="molecule type" value="Genomic_DNA"/>
</dbReference>
<dbReference type="GO" id="GO:0000150">
    <property type="term" value="F:DNA strand exchange activity"/>
    <property type="evidence" value="ECO:0007669"/>
    <property type="project" value="InterPro"/>
</dbReference>
<dbReference type="SMART" id="SM00382">
    <property type="entry name" value="AAA"/>
    <property type="match status" value="1"/>
</dbReference>
<evidence type="ECO:0000256" key="5">
    <source>
        <dbReference type="ARBA" id="ARBA00023125"/>
    </source>
</evidence>
<dbReference type="PANTHER" id="PTHR22942:SF30">
    <property type="entry name" value="MEIOTIC RECOMBINATION PROTEIN DMC1_LIM15 HOMOLOG"/>
    <property type="match status" value="1"/>
</dbReference>
<evidence type="ECO:0000256" key="12">
    <source>
        <dbReference type="RuleBase" id="RU003422"/>
    </source>
</evidence>
<dbReference type="Gene3D" id="1.10.150.20">
    <property type="entry name" value="5' to 3' exonuclease, C-terminal subdomain"/>
    <property type="match status" value="1"/>
</dbReference>
<accession>A0AAV2H067</accession>
<keyword evidence="4 12" id="KW-0067">ATP-binding</keyword>
<name>A0AAV2H067_LYMST</name>
<feature type="domain" description="RecA family profile 2" evidence="14">
    <location>
        <begin position="277"/>
        <end position="340"/>
    </location>
</feature>
<dbReference type="PIRSF" id="PIRSF005856">
    <property type="entry name" value="Rad51"/>
    <property type="match status" value="1"/>
</dbReference>
<dbReference type="InterPro" id="IPR020588">
    <property type="entry name" value="RecA_ATP-bd"/>
</dbReference>
<evidence type="ECO:0000313" key="15">
    <source>
        <dbReference type="EMBL" id="CAL1527049.1"/>
    </source>
</evidence>
<comment type="similarity">
    <text evidence="2">Belongs to the RecA family. DMC1 subfamily.</text>
</comment>
<dbReference type="InterPro" id="IPR011940">
    <property type="entry name" value="Dmc1"/>
</dbReference>
<evidence type="ECO:0000313" key="16">
    <source>
        <dbReference type="Proteomes" id="UP001497497"/>
    </source>
</evidence>
<dbReference type="GO" id="GO:0003697">
    <property type="term" value="F:single-stranded DNA binding"/>
    <property type="evidence" value="ECO:0007669"/>
    <property type="project" value="TreeGrafter"/>
</dbReference>
<dbReference type="PROSITE" id="PS50162">
    <property type="entry name" value="RECA_2"/>
    <property type="match status" value="1"/>
</dbReference>
<dbReference type="InterPro" id="IPR013632">
    <property type="entry name" value="Rad51_C"/>
</dbReference>